<name>A0A512N3F3_9HYPH</name>
<organism evidence="1 2">
    <name type="scientific">Reyranella soli</name>
    <dbReference type="NCBI Taxonomy" id="1230389"/>
    <lineage>
        <taxon>Bacteria</taxon>
        <taxon>Pseudomonadati</taxon>
        <taxon>Pseudomonadota</taxon>
        <taxon>Alphaproteobacteria</taxon>
        <taxon>Hyphomicrobiales</taxon>
        <taxon>Reyranellaceae</taxon>
        <taxon>Reyranella</taxon>
    </lineage>
</organism>
<dbReference type="OrthoDB" id="5173234at2"/>
<proteinExistence type="predicted"/>
<reference evidence="1 2" key="1">
    <citation type="submission" date="2019-07" db="EMBL/GenBank/DDBJ databases">
        <title>Whole genome shotgun sequence of Reyranella soli NBRC 108950.</title>
        <authorList>
            <person name="Hosoyama A."/>
            <person name="Uohara A."/>
            <person name="Ohji S."/>
            <person name="Ichikawa N."/>
        </authorList>
    </citation>
    <scope>NUCLEOTIDE SEQUENCE [LARGE SCALE GENOMIC DNA]</scope>
    <source>
        <strain evidence="1 2">NBRC 108950</strain>
    </source>
</reference>
<keyword evidence="2" id="KW-1185">Reference proteome</keyword>
<dbReference type="EMBL" id="BKAJ01000012">
    <property type="protein sequence ID" value="GEP53516.1"/>
    <property type="molecule type" value="Genomic_DNA"/>
</dbReference>
<dbReference type="Proteomes" id="UP000321058">
    <property type="component" value="Unassembled WGS sequence"/>
</dbReference>
<evidence type="ECO:0000313" key="2">
    <source>
        <dbReference type="Proteomes" id="UP000321058"/>
    </source>
</evidence>
<sequence length="70" mass="7609">MSTSWLNERHVAGPATTAVGEALLIRVHDSANDGRARLSFHTSFENPLPPDAPPRESIEVRTLVFFPPAG</sequence>
<protein>
    <submittedName>
        <fullName evidence="1">Uncharacterized protein</fullName>
    </submittedName>
</protein>
<dbReference type="AlphaFoldDB" id="A0A512N3F3"/>
<evidence type="ECO:0000313" key="1">
    <source>
        <dbReference type="EMBL" id="GEP53516.1"/>
    </source>
</evidence>
<accession>A0A512N3F3</accession>
<comment type="caution">
    <text evidence="1">The sequence shown here is derived from an EMBL/GenBank/DDBJ whole genome shotgun (WGS) entry which is preliminary data.</text>
</comment>
<dbReference type="RefSeq" id="WP_147146234.1">
    <property type="nucleotide sequence ID" value="NZ_BKAJ01000012.1"/>
</dbReference>
<gene>
    <name evidence="1" type="ORF">RSO01_06820</name>
</gene>